<dbReference type="InterPro" id="IPR002048">
    <property type="entry name" value="EF_hand_dom"/>
</dbReference>
<keyword evidence="1" id="KW-0106">Calcium</keyword>
<feature type="domain" description="EF-hand" evidence="3">
    <location>
        <begin position="123"/>
        <end position="158"/>
    </location>
</feature>
<feature type="signal peptide" evidence="2">
    <location>
        <begin position="1"/>
        <end position="19"/>
    </location>
</feature>
<evidence type="ECO:0000313" key="5">
    <source>
        <dbReference type="WBParaSite" id="L893_g2850.t1"/>
    </source>
</evidence>
<dbReference type="Pfam" id="PF13202">
    <property type="entry name" value="EF-hand_5"/>
    <property type="match status" value="2"/>
</dbReference>
<evidence type="ECO:0000256" key="2">
    <source>
        <dbReference type="SAM" id="SignalP"/>
    </source>
</evidence>
<dbReference type="InterPro" id="IPR011992">
    <property type="entry name" value="EF-hand-dom_pair"/>
</dbReference>
<dbReference type="PROSITE" id="PS00018">
    <property type="entry name" value="EF_HAND_1"/>
    <property type="match status" value="1"/>
</dbReference>
<dbReference type="Gene3D" id="1.10.238.10">
    <property type="entry name" value="EF-hand"/>
    <property type="match status" value="2"/>
</dbReference>
<dbReference type="SMART" id="SM00054">
    <property type="entry name" value="EFh"/>
    <property type="match status" value="4"/>
</dbReference>
<sequence>MERTILATWLLLLPSAALGQAGFATLRAEQLIQADRDGDNALNFDEFLRADPDFLRRAQEAFKQMDVDENGKVSLDELIVAESERLSEVLLISKNHLKSYDANEDGLLQLEEVAKFVAENRFRKSSRLADIIRPFDKNGDGNFDVYEFNEFLYFFPYEKFQLLDSDSSEDVSDVSMLKRQIKAPIPRQATPSIKQKRSLIFCLNLSTTAAQNREDDTNKNFRSSANDCAQFVGSSDFIKNGILPRSDLDDDCAVDL</sequence>
<name>A0A1I7ZQ50_9BILA</name>
<evidence type="ECO:0000256" key="1">
    <source>
        <dbReference type="ARBA" id="ARBA00022837"/>
    </source>
</evidence>
<evidence type="ECO:0000259" key="3">
    <source>
        <dbReference type="PROSITE" id="PS50222"/>
    </source>
</evidence>
<dbReference type="WBParaSite" id="L893_g2850.t1">
    <property type="protein sequence ID" value="L893_g2850.t1"/>
    <property type="gene ID" value="L893_g2850"/>
</dbReference>
<accession>A0A1I7ZQ50</accession>
<keyword evidence="4" id="KW-1185">Reference proteome</keyword>
<dbReference type="SUPFAM" id="SSF47473">
    <property type="entry name" value="EF-hand"/>
    <property type="match status" value="1"/>
</dbReference>
<reference evidence="5" key="1">
    <citation type="submission" date="2016-11" db="UniProtKB">
        <authorList>
            <consortium name="WormBaseParasite"/>
        </authorList>
    </citation>
    <scope>IDENTIFICATION</scope>
</reference>
<organism evidence="4 5">
    <name type="scientific">Steinernema glaseri</name>
    <dbReference type="NCBI Taxonomy" id="37863"/>
    <lineage>
        <taxon>Eukaryota</taxon>
        <taxon>Metazoa</taxon>
        <taxon>Ecdysozoa</taxon>
        <taxon>Nematoda</taxon>
        <taxon>Chromadorea</taxon>
        <taxon>Rhabditida</taxon>
        <taxon>Tylenchina</taxon>
        <taxon>Panagrolaimomorpha</taxon>
        <taxon>Strongyloidoidea</taxon>
        <taxon>Steinernematidae</taxon>
        <taxon>Steinernema</taxon>
    </lineage>
</organism>
<keyword evidence="2" id="KW-0732">Signal</keyword>
<feature type="chain" id="PRO_5009313750" evidence="2">
    <location>
        <begin position="20"/>
        <end position="256"/>
    </location>
</feature>
<dbReference type="GO" id="GO:0005509">
    <property type="term" value="F:calcium ion binding"/>
    <property type="evidence" value="ECO:0007669"/>
    <property type="project" value="InterPro"/>
</dbReference>
<protein>
    <submittedName>
        <fullName evidence="5">Calmodulin</fullName>
    </submittedName>
</protein>
<feature type="domain" description="EF-hand" evidence="3">
    <location>
        <begin position="53"/>
        <end position="88"/>
    </location>
</feature>
<evidence type="ECO:0000313" key="4">
    <source>
        <dbReference type="Proteomes" id="UP000095287"/>
    </source>
</evidence>
<dbReference type="PROSITE" id="PS50222">
    <property type="entry name" value="EF_HAND_2"/>
    <property type="match status" value="2"/>
</dbReference>
<dbReference type="InterPro" id="IPR018247">
    <property type="entry name" value="EF_Hand_1_Ca_BS"/>
</dbReference>
<dbReference type="Proteomes" id="UP000095287">
    <property type="component" value="Unplaced"/>
</dbReference>
<proteinExistence type="predicted"/>
<dbReference type="AlphaFoldDB" id="A0A1I7ZQ50"/>